<evidence type="ECO:0000256" key="2">
    <source>
        <dbReference type="ARBA" id="ARBA00008566"/>
    </source>
</evidence>
<comment type="subcellular location">
    <subcellularLocation>
        <location evidence="1">Cell membrane</location>
        <topology evidence="1">Multi-pass membrane protein</topology>
    </subcellularLocation>
</comment>
<feature type="transmembrane region" description="Helical" evidence="8">
    <location>
        <begin position="131"/>
        <end position="154"/>
    </location>
</feature>
<feature type="transmembrane region" description="Helical" evidence="8">
    <location>
        <begin position="105"/>
        <end position="125"/>
    </location>
</feature>
<dbReference type="Gene3D" id="1.50.10.150">
    <property type="entry name" value="Voltage-dependent anion channel"/>
    <property type="match status" value="1"/>
</dbReference>
<gene>
    <name evidence="9" type="ORF">VZC37_01490</name>
</gene>
<evidence type="ECO:0000256" key="1">
    <source>
        <dbReference type="ARBA" id="ARBA00004651"/>
    </source>
</evidence>
<feature type="transmembrane region" description="Helical" evidence="8">
    <location>
        <begin position="64"/>
        <end position="84"/>
    </location>
</feature>
<keyword evidence="10" id="KW-1185">Reference proteome</keyword>
<keyword evidence="6 8" id="KW-1133">Transmembrane helix</keyword>
<keyword evidence="5 8" id="KW-0812">Transmembrane</keyword>
<comment type="similarity">
    <text evidence="2">Belongs to the tellurite-resistance/dicarboxylate transporter (TDT) family.</text>
</comment>
<dbReference type="Proteomes" id="UP001347146">
    <property type="component" value="Unassembled WGS sequence"/>
</dbReference>
<accession>A0ABU7M795</accession>
<dbReference type="InterPro" id="IPR004695">
    <property type="entry name" value="SLAC1/Mae1/Ssu1/TehA"/>
</dbReference>
<evidence type="ECO:0000256" key="4">
    <source>
        <dbReference type="ARBA" id="ARBA00022475"/>
    </source>
</evidence>
<proteinExistence type="inferred from homology"/>
<dbReference type="PANTHER" id="PTHR31686:SF1">
    <property type="entry name" value="SULFITE EFFLUX PUMP SSU1"/>
    <property type="match status" value="1"/>
</dbReference>
<reference evidence="9 10" key="1">
    <citation type="submission" date="2024-01" db="EMBL/GenBank/DDBJ databases">
        <title>Draft genome sequence of Gordonia sp. LSe1-13.</title>
        <authorList>
            <person name="Suphannarot A."/>
            <person name="Mingma R."/>
        </authorList>
    </citation>
    <scope>NUCLEOTIDE SEQUENCE [LARGE SCALE GENOMIC DNA]</scope>
    <source>
        <strain evidence="9 10">LSe1-13</strain>
    </source>
</reference>
<dbReference type="InterPro" id="IPR051629">
    <property type="entry name" value="Sulfite_efflux_TDT"/>
</dbReference>
<comment type="caution">
    <text evidence="9">The sequence shown here is derived from an EMBL/GenBank/DDBJ whole genome shotgun (WGS) entry which is preliminary data.</text>
</comment>
<evidence type="ECO:0000256" key="5">
    <source>
        <dbReference type="ARBA" id="ARBA00022692"/>
    </source>
</evidence>
<evidence type="ECO:0000256" key="8">
    <source>
        <dbReference type="SAM" id="Phobius"/>
    </source>
</evidence>
<sequence length="378" mass="39434">MSITLDVRRAANRRLLTDLDHPRQVFEHLTPNWFAAVMGTGIVANAAVALPIRSAALDAFATAIWATAAILLATIATAFVVHWVRHRENARGYAADPVMSHFYGAPPMALLTVGAGTLSLGGPILGDSVALWTSVVLWSSGTALGVLTAVWVPFTMMTAPRRSENVALPAWLMPVVPPMVSAATGAALIAHVPTGQPRLAMLTGCYALFGVSLVLGLMTMTMIYARLTHGGVPESRSAPTIWITLGMIGQSVTAANLLAAEADHVFTGAQAPIATGLAVFGIVFGLAMGGFGVAMFALATAVTVRAVRRGLPFALTWWSFTFPVGTCVTGLLALGAALDAAPIRALGEMLFVVLVAAWATVAVRTARAAVRGSVFRPV</sequence>
<evidence type="ECO:0000313" key="10">
    <source>
        <dbReference type="Proteomes" id="UP001347146"/>
    </source>
</evidence>
<keyword evidence="4" id="KW-1003">Cell membrane</keyword>
<feature type="transmembrane region" description="Helical" evidence="8">
    <location>
        <begin position="343"/>
        <end position="363"/>
    </location>
</feature>
<feature type="transmembrane region" description="Helical" evidence="8">
    <location>
        <begin position="33"/>
        <end position="52"/>
    </location>
</feature>
<evidence type="ECO:0000313" key="9">
    <source>
        <dbReference type="EMBL" id="MEE3848987.1"/>
    </source>
</evidence>
<feature type="transmembrane region" description="Helical" evidence="8">
    <location>
        <begin position="314"/>
        <end position="337"/>
    </location>
</feature>
<feature type="transmembrane region" description="Helical" evidence="8">
    <location>
        <begin position="166"/>
        <end position="189"/>
    </location>
</feature>
<protein>
    <submittedName>
        <fullName evidence="9">TDT family transporter</fullName>
    </submittedName>
</protein>
<organism evidence="9 10">
    <name type="scientific">Gordonia sesuvii</name>
    <dbReference type="NCBI Taxonomy" id="3116777"/>
    <lineage>
        <taxon>Bacteria</taxon>
        <taxon>Bacillati</taxon>
        <taxon>Actinomycetota</taxon>
        <taxon>Actinomycetes</taxon>
        <taxon>Mycobacteriales</taxon>
        <taxon>Gordoniaceae</taxon>
        <taxon>Gordonia</taxon>
    </lineage>
</organism>
<feature type="transmembrane region" description="Helical" evidence="8">
    <location>
        <begin position="237"/>
        <end position="258"/>
    </location>
</feature>
<evidence type="ECO:0000256" key="3">
    <source>
        <dbReference type="ARBA" id="ARBA00022448"/>
    </source>
</evidence>
<keyword evidence="7 8" id="KW-0472">Membrane</keyword>
<dbReference type="CDD" id="cd09320">
    <property type="entry name" value="TDT_like_2"/>
    <property type="match status" value="1"/>
</dbReference>
<dbReference type="RefSeq" id="WP_330430650.1">
    <property type="nucleotide sequence ID" value="NZ_JAZDUF010000001.1"/>
</dbReference>
<evidence type="ECO:0000256" key="6">
    <source>
        <dbReference type="ARBA" id="ARBA00022989"/>
    </source>
</evidence>
<dbReference type="Pfam" id="PF03595">
    <property type="entry name" value="SLAC1"/>
    <property type="match status" value="1"/>
</dbReference>
<name>A0ABU7M795_9ACTN</name>
<feature type="transmembrane region" description="Helical" evidence="8">
    <location>
        <begin position="201"/>
        <end position="225"/>
    </location>
</feature>
<dbReference type="PANTHER" id="PTHR31686">
    <property type="match status" value="1"/>
</dbReference>
<feature type="transmembrane region" description="Helical" evidence="8">
    <location>
        <begin position="278"/>
        <end position="302"/>
    </location>
</feature>
<evidence type="ECO:0000256" key="7">
    <source>
        <dbReference type="ARBA" id="ARBA00023136"/>
    </source>
</evidence>
<dbReference type="EMBL" id="JAZDUF010000001">
    <property type="protein sequence ID" value="MEE3848987.1"/>
    <property type="molecule type" value="Genomic_DNA"/>
</dbReference>
<dbReference type="InterPro" id="IPR038665">
    <property type="entry name" value="Voltage-dep_anion_channel_sf"/>
</dbReference>
<keyword evidence="3" id="KW-0813">Transport</keyword>